<keyword evidence="2 6" id="KW-0645">Protease</keyword>
<keyword evidence="4" id="KW-0378">Hydrolase</keyword>
<dbReference type="InterPro" id="IPR008758">
    <property type="entry name" value="Peptidase_S28"/>
</dbReference>
<sequence length="471" mass="53136">MAQSWKTTSFFVVPLVISTLFSSFGYGYGMPPRSMLNRLTAAGNYLTTKELWFTQNLDHYSPYDHRQFQQRYYEFLDNFRIPEGPIFLKICGEGPCNGIQNDYLSVDFVEEVRSSYSVTGASLLRKKFSIQIESLEQKLNRKNVENPWFFFGVSYPGALSAWFRLKFPHLTCGSLASSAVVLAVYNFTEFDQQIGVSAGPECKSALQEVTHLVEERLANEGKSVKALFGAAELEIDGDFFYFLADAAAIGFQYGNPDSVCTPLVEAKKNGEDLVDTYAKYVKEYYIVKFGTDVRTYDQKFLKNTTLTDDNSARLWWFQVCTEVAYFQVAPKNDSIRSSKVDTRHVLEAIYHLDLCRNVFGEGIYPDVDATNLYYGGTKIGGTKIIFTNGSQDPWRHASKQTSSPDLPSYLITCNNCGHGTDLRGCPQSPLSLEGNAQNCSSPDAVHKVRQQIIENIDLWLSQCHDTEKGFM</sequence>
<evidence type="ECO:0000313" key="7">
    <source>
        <dbReference type="Proteomes" id="UP000030645"/>
    </source>
</evidence>
<dbReference type="InterPro" id="IPR029058">
    <property type="entry name" value="AB_hydrolase_fold"/>
</dbReference>
<dbReference type="GO" id="GO:0008239">
    <property type="term" value="F:dipeptidyl-peptidase activity"/>
    <property type="evidence" value="ECO:0007669"/>
    <property type="project" value="TreeGrafter"/>
</dbReference>
<evidence type="ECO:0000256" key="4">
    <source>
        <dbReference type="ARBA" id="ARBA00022801"/>
    </source>
</evidence>
<evidence type="ECO:0000256" key="3">
    <source>
        <dbReference type="ARBA" id="ARBA00022729"/>
    </source>
</evidence>
<dbReference type="Proteomes" id="UP000030645">
    <property type="component" value="Unassembled WGS sequence"/>
</dbReference>
<name>W9SN38_9ROSA</name>
<evidence type="ECO:0000256" key="5">
    <source>
        <dbReference type="ARBA" id="ARBA00023180"/>
    </source>
</evidence>
<dbReference type="GO" id="GO:0070008">
    <property type="term" value="F:serine-type exopeptidase activity"/>
    <property type="evidence" value="ECO:0007669"/>
    <property type="project" value="InterPro"/>
</dbReference>
<gene>
    <name evidence="6" type="ORF">L484_026717</name>
</gene>
<evidence type="ECO:0000256" key="2">
    <source>
        <dbReference type="ARBA" id="ARBA00022670"/>
    </source>
</evidence>
<comment type="similarity">
    <text evidence="1">Belongs to the peptidase S28 family.</text>
</comment>
<dbReference type="Gene3D" id="3.40.50.1820">
    <property type="entry name" value="alpha/beta hydrolase"/>
    <property type="match status" value="3"/>
</dbReference>
<protein>
    <submittedName>
        <fullName evidence="6">Putative serine protease EDA2</fullName>
    </submittedName>
</protein>
<organism evidence="6 7">
    <name type="scientific">Morus notabilis</name>
    <dbReference type="NCBI Taxonomy" id="981085"/>
    <lineage>
        <taxon>Eukaryota</taxon>
        <taxon>Viridiplantae</taxon>
        <taxon>Streptophyta</taxon>
        <taxon>Embryophyta</taxon>
        <taxon>Tracheophyta</taxon>
        <taxon>Spermatophyta</taxon>
        <taxon>Magnoliopsida</taxon>
        <taxon>eudicotyledons</taxon>
        <taxon>Gunneridae</taxon>
        <taxon>Pentapetalae</taxon>
        <taxon>rosids</taxon>
        <taxon>fabids</taxon>
        <taxon>Rosales</taxon>
        <taxon>Moraceae</taxon>
        <taxon>Moreae</taxon>
        <taxon>Morus</taxon>
    </lineage>
</organism>
<evidence type="ECO:0000313" key="6">
    <source>
        <dbReference type="EMBL" id="EXC35392.1"/>
    </source>
</evidence>
<accession>W9SN38</accession>
<proteinExistence type="inferred from homology"/>
<keyword evidence="5" id="KW-0325">Glycoprotein</keyword>
<dbReference type="EMBL" id="KE346358">
    <property type="protein sequence ID" value="EXC35392.1"/>
    <property type="molecule type" value="Genomic_DNA"/>
</dbReference>
<evidence type="ECO:0000256" key="1">
    <source>
        <dbReference type="ARBA" id="ARBA00011079"/>
    </source>
</evidence>
<dbReference type="GO" id="GO:0005773">
    <property type="term" value="C:vacuole"/>
    <property type="evidence" value="ECO:0007669"/>
    <property type="project" value="TreeGrafter"/>
</dbReference>
<keyword evidence="3" id="KW-0732">Signal</keyword>
<dbReference type="AlphaFoldDB" id="W9SN38"/>
<dbReference type="PANTHER" id="PTHR11010">
    <property type="entry name" value="PROTEASE S28 PRO-X CARBOXYPEPTIDASE-RELATED"/>
    <property type="match status" value="1"/>
</dbReference>
<keyword evidence="7" id="KW-1185">Reference proteome</keyword>
<dbReference type="FunFam" id="1.20.120.980:FF:000005">
    <property type="entry name" value="Clan SC, family S28, unassigned serine peptidase"/>
    <property type="match status" value="1"/>
</dbReference>
<reference evidence="7" key="1">
    <citation type="submission" date="2013-01" db="EMBL/GenBank/DDBJ databases">
        <title>Draft Genome Sequence of a Mulberry Tree, Morus notabilis C.K. Schneid.</title>
        <authorList>
            <person name="He N."/>
            <person name="Zhao S."/>
        </authorList>
    </citation>
    <scope>NUCLEOTIDE SEQUENCE</scope>
</reference>
<dbReference type="GO" id="GO:0006508">
    <property type="term" value="P:proteolysis"/>
    <property type="evidence" value="ECO:0007669"/>
    <property type="project" value="UniProtKB-KW"/>
</dbReference>
<dbReference type="eggNOG" id="KOG2182">
    <property type="taxonomic scope" value="Eukaryota"/>
</dbReference>
<dbReference type="PANTHER" id="PTHR11010:SF11">
    <property type="entry name" value="THYMUS-SPECIFIC SERINE PROTEASE"/>
    <property type="match status" value="1"/>
</dbReference>
<dbReference type="Pfam" id="PF05577">
    <property type="entry name" value="Peptidase_S28"/>
    <property type="match status" value="1"/>
</dbReference>